<dbReference type="InterPro" id="IPR008948">
    <property type="entry name" value="L-Aspartase-like"/>
</dbReference>
<keyword evidence="1" id="KW-0028">Amino-acid biosynthesis</keyword>
<dbReference type="Pfam" id="PF00206">
    <property type="entry name" value="Lyase_1"/>
    <property type="match status" value="1"/>
</dbReference>
<keyword evidence="1" id="KW-0055">Arginine biosynthesis</keyword>
<evidence type="ECO:0000256" key="1">
    <source>
        <dbReference type="HAMAP-Rule" id="MF_00006"/>
    </source>
</evidence>
<dbReference type="Gene3D" id="1.10.40.30">
    <property type="entry name" value="Fumarase/aspartase (C-terminal domain)"/>
    <property type="match status" value="1"/>
</dbReference>
<feature type="domain" description="Argininosuccinate lyase C-terminal" evidence="5">
    <location>
        <begin position="381"/>
        <end position="450"/>
    </location>
</feature>
<sequence length="501" mass="57170">MLIFVRFLKINPGDTLNKNILRRGRLSNITEKKVMEYTTSLSFDRDIFESDILCDIAHTKMLMEKKIIPEEDARKIIEELIKILKEGIDALDLDPSLEDIHMVIENELIRRLGEDVAGKMHTGRSRNDQVATDIRLTLREKILLILKKLINLEKTLLSMAGKHVETLFVGYTHLQHAQPTTYGHHLLSYVSMLERDIHRLLDAYKRINISPLGCGAMATTGFNIDRKRTMELLGFDGLIENSMDGVSTRDFILEVMADLSILGTNLSKICEELILFSTYEFGVIELSDTYTSTSSIMPQKKNPDVAEIARAKLSTLNGNLVTVLTILKALPNTYNRDLQEVTPHLWNSVYTTLDTIEMVEEMIKTLKVNKNRMKELAEGNYSTATELADVLVRECNISFRTAHGIVGEAVRKSIEEKIDLAEAVEDVLRGYNLKLEREKIEKALDPMENVKVRKVIGGPAPEEVRRAIRSYYSRMEDYEKNVESKIEKIREVKDKLLKLNS</sequence>
<dbReference type="Gene3D" id="1.10.275.10">
    <property type="entry name" value="Fumarase/aspartase (N-terminal domain)"/>
    <property type="match status" value="1"/>
</dbReference>
<name>A0A401HS30_9EURY</name>
<dbReference type="GO" id="GO:0042450">
    <property type="term" value="P:L-arginine biosynthetic process via ornithine"/>
    <property type="evidence" value="ECO:0007669"/>
    <property type="project" value="UniProtKB-UniRule"/>
</dbReference>
<organism evidence="6 7">
    <name type="scientific">Methanofervidicoccus abyssi</name>
    <dbReference type="NCBI Taxonomy" id="2082189"/>
    <lineage>
        <taxon>Archaea</taxon>
        <taxon>Methanobacteriati</taxon>
        <taxon>Methanobacteriota</taxon>
        <taxon>Methanomada group</taxon>
        <taxon>Methanococci</taxon>
        <taxon>Methanococcales</taxon>
        <taxon>Methanofervidicoccus</taxon>
    </lineage>
</organism>
<gene>
    <name evidence="1" type="primary">argH</name>
    <name evidence="6" type="ORF">MHHB_P1250</name>
</gene>
<comment type="similarity">
    <text evidence="1">Belongs to the lyase 1 family. Argininosuccinate lyase subfamily.</text>
</comment>
<dbReference type="NCBIfam" id="TIGR00838">
    <property type="entry name" value="argH"/>
    <property type="match status" value="1"/>
</dbReference>
<dbReference type="Proteomes" id="UP000290527">
    <property type="component" value="Unassembled WGS sequence"/>
</dbReference>
<dbReference type="HAMAP" id="MF_00006">
    <property type="entry name" value="Arg_succ_lyase"/>
    <property type="match status" value="1"/>
</dbReference>
<dbReference type="InterPro" id="IPR022761">
    <property type="entry name" value="Fumarate_lyase_N"/>
</dbReference>
<dbReference type="GO" id="GO:0005829">
    <property type="term" value="C:cytosol"/>
    <property type="evidence" value="ECO:0007669"/>
    <property type="project" value="TreeGrafter"/>
</dbReference>
<keyword evidence="7" id="KW-1185">Reference proteome</keyword>
<dbReference type="InterPro" id="IPR009049">
    <property type="entry name" value="Argininosuccinate_lyase"/>
</dbReference>
<comment type="catalytic activity">
    <reaction evidence="1">
        <text>2-(N(omega)-L-arginino)succinate = fumarate + L-arginine</text>
        <dbReference type="Rhea" id="RHEA:24020"/>
        <dbReference type="ChEBI" id="CHEBI:29806"/>
        <dbReference type="ChEBI" id="CHEBI:32682"/>
        <dbReference type="ChEBI" id="CHEBI:57472"/>
        <dbReference type="EC" id="4.3.2.1"/>
    </reaction>
</comment>
<dbReference type="Pfam" id="PF14698">
    <property type="entry name" value="ASL_C2"/>
    <property type="match status" value="1"/>
</dbReference>
<comment type="pathway">
    <text evidence="1">Amino-acid biosynthesis; L-arginine biosynthesis; L-arginine from L-ornithine and carbamoyl phosphate: step 3/3.</text>
</comment>
<dbReference type="AlphaFoldDB" id="A0A401HS30"/>
<proteinExistence type="inferred from homology"/>
<dbReference type="PRINTS" id="PR00149">
    <property type="entry name" value="FUMRATELYASE"/>
</dbReference>
<reference evidence="6 7" key="1">
    <citation type="journal article" date="2019" name="Int. J. Syst. Evol. Microbiol.">
        <title>Methanofervidicoccus abyssi gen. nov., sp. nov., a hydrogenotrophic methanogen, isolated from a hydrothermal vent chimney in the Mid-Cayman Spreading Center, the Caribbean Sea.</title>
        <authorList>
            <person name="Sakai S."/>
            <person name="Takaki Y."/>
            <person name="Miyazaki M."/>
            <person name="Ogawara M."/>
            <person name="Yanagawa K."/>
            <person name="Miyazaki J."/>
            <person name="Takai K."/>
        </authorList>
    </citation>
    <scope>NUCLEOTIDE SEQUENCE [LARGE SCALE GENOMIC DNA]</scope>
    <source>
        <strain evidence="6 7">HHB</strain>
    </source>
</reference>
<evidence type="ECO:0000256" key="2">
    <source>
        <dbReference type="NCBIfam" id="TIGR00838"/>
    </source>
</evidence>
<keyword evidence="1 6" id="KW-0456">Lyase</keyword>
<dbReference type="PRINTS" id="PR00145">
    <property type="entry name" value="ARGSUCLYASE"/>
</dbReference>
<dbReference type="InterPro" id="IPR000362">
    <property type="entry name" value="Fumarate_lyase_fam"/>
</dbReference>
<dbReference type="Gene3D" id="1.20.200.10">
    <property type="entry name" value="Fumarase/aspartase (Central domain)"/>
    <property type="match status" value="1"/>
</dbReference>
<evidence type="ECO:0000313" key="6">
    <source>
        <dbReference type="EMBL" id="GBF37020.1"/>
    </source>
</evidence>
<comment type="caution">
    <text evidence="6">The sequence shown here is derived from an EMBL/GenBank/DDBJ whole genome shotgun (WGS) entry which is preliminary data.</text>
</comment>
<dbReference type="InterPro" id="IPR029419">
    <property type="entry name" value="Arg_succ_lyase_C"/>
</dbReference>
<dbReference type="SUPFAM" id="SSF48557">
    <property type="entry name" value="L-aspartase-like"/>
    <property type="match status" value="1"/>
</dbReference>
<protein>
    <recommendedName>
        <fullName evidence="1 2">Argininosuccinate lyase</fullName>
        <shortName evidence="1">ASAL</shortName>
        <ecNumber evidence="1 2">4.3.2.1</ecNumber>
    </recommendedName>
    <alternativeName>
        <fullName evidence="1">Arginosuccinase</fullName>
    </alternativeName>
</protein>
<dbReference type="FunFam" id="1.20.200.10:FF:000015">
    <property type="entry name" value="argininosuccinate lyase isoform X2"/>
    <property type="match status" value="1"/>
</dbReference>
<dbReference type="EC" id="4.3.2.1" evidence="1 2"/>
<dbReference type="GO" id="GO:0004056">
    <property type="term" value="F:argininosuccinate lyase activity"/>
    <property type="evidence" value="ECO:0007669"/>
    <property type="project" value="UniProtKB-UniRule"/>
</dbReference>
<keyword evidence="3" id="KW-0175">Coiled coil</keyword>
<dbReference type="CDD" id="cd01359">
    <property type="entry name" value="Argininosuccinate_lyase"/>
    <property type="match status" value="1"/>
</dbReference>
<evidence type="ECO:0000259" key="4">
    <source>
        <dbReference type="Pfam" id="PF00206"/>
    </source>
</evidence>
<feature type="coiled-coil region" evidence="3">
    <location>
        <begin position="468"/>
        <end position="495"/>
    </location>
</feature>
<accession>A0A401HS30</accession>
<keyword evidence="1" id="KW-0963">Cytoplasm</keyword>
<dbReference type="UniPathway" id="UPA00068">
    <property type="reaction ID" value="UER00114"/>
</dbReference>
<evidence type="ECO:0000256" key="3">
    <source>
        <dbReference type="SAM" id="Coils"/>
    </source>
</evidence>
<evidence type="ECO:0000259" key="5">
    <source>
        <dbReference type="Pfam" id="PF14698"/>
    </source>
</evidence>
<feature type="domain" description="Fumarate lyase N-terminal" evidence="4">
    <location>
        <begin position="24"/>
        <end position="314"/>
    </location>
</feature>
<dbReference type="PANTHER" id="PTHR43814:SF1">
    <property type="entry name" value="ARGININOSUCCINATE LYASE"/>
    <property type="match status" value="1"/>
</dbReference>
<dbReference type="InterPro" id="IPR024083">
    <property type="entry name" value="Fumarase/histidase_N"/>
</dbReference>
<evidence type="ECO:0000313" key="7">
    <source>
        <dbReference type="Proteomes" id="UP000290527"/>
    </source>
</evidence>
<comment type="subcellular location">
    <subcellularLocation>
        <location evidence="1">Cytoplasm</location>
    </subcellularLocation>
</comment>
<dbReference type="OrthoDB" id="27337at2157"/>
<dbReference type="EMBL" id="BFAX01000005">
    <property type="protein sequence ID" value="GBF37020.1"/>
    <property type="molecule type" value="Genomic_DNA"/>
</dbReference>
<dbReference type="PANTHER" id="PTHR43814">
    <property type="entry name" value="ARGININOSUCCINATE LYASE"/>
    <property type="match status" value="1"/>
</dbReference>